<protein>
    <recommendedName>
        <fullName evidence="2">EGF-like domain-containing protein</fullName>
    </recommendedName>
</protein>
<dbReference type="EMBL" id="JBGMDY010000004">
    <property type="protein sequence ID" value="KAL2338106.1"/>
    <property type="molecule type" value="Genomic_DNA"/>
</dbReference>
<dbReference type="PANTHER" id="PTHR33881:SF17">
    <property type="entry name" value="EGF-LIKE DOMAIN-CONTAINING PROTEIN"/>
    <property type="match status" value="1"/>
</dbReference>
<feature type="domain" description="EGF-like" evidence="2">
    <location>
        <begin position="112"/>
        <end position="150"/>
    </location>
</feature>
<evidence type="ECO:0000313" key="4">
    <source>
        <dbReference type="Proteomes" id="UP001603857"/>
    </source>
</evidence>
<evidence type="ECO:0000313" key="3">
    <source>
        <dbReference type="EMBL" id="KAL2338106.1"/>
    </source>
</evidence>
<dbReference type="AlphaFoldDB" id="A0ABD1MQM1"/>
<dbReference type="Proteomes" id="UP001603857">
    <property type="component" value="Unassembled WGS sequence"/>
</dbReference>
<organism evidence="3 4">
    <name type="scientific">Flemingia macrophylla</name>
    <dbReference type="NCBI Taxonomy" id="520843"/>
    <lineage>
        <taxon>Eukaryota</taxon>
        <taxon>Viridiplantae</taxon>
        <taxon>Streptophyta</taxon>
        <taxon>Embryophyta</taxon>
        <taxon>Tracheophyta</taxon>
        <taxon>Spermatophyta</taxon>
        <taxon>Magnoliopsida</taxon>
        <taxon>eudicotyledons</taxon>
        <taxon>Gunneridae</taxon>
        <taxon>Pentapetalae</taxon>
        <taxon>rosids</taxon>
        <taxon>fabids</taxon>
        <taxon>Fabales</taxon>
        <taxon>Fabaceae</taxon>
        <taxon>Papilionoideae</taxon>
        <taxon>50 kb inversion clade</taxon>
        <taxon>NPAAA clade</taxon>
        <taxon>indigoferoid/millettioid clade</taxon>
        <taxon>Phaseoleae</taxon>
        <taxon>Flemingia</taxon>
    </lineage>
</organism>
<name>A0ABD1MQM1_9FABA</name>
<feature type="signal peptide" evidence="1">
    <location>
        <begin position="1"/>
        <end position="24"/>
    </location>
</feature>
<feature type="domain" description="EGF-like" evidence="2">
    <location>
        <begin position="42"/>
        <end position="90"/>
    </location>
</feature>
<feature type="chain" id="PRO_5044768067" description="EGF-like domain-containing protein" evidence="1">
    <location>
        <begin position="25"/>
        <end position="209"/>
    </location>
</feature>
<proteinExistence type="predicted"/>
<sequence>MEMLRWTIFALVSLHPLLPRGVSAATSTQFMSNSTQDDIIDICSIVYCGKGTCHPSSDELLKFRCDCESGWKKPSFGSFELPPCVFPNCTVNLNCGNGSPEPPSAPPKNLDPCLLNICGDGNCVKKGFDFRCECNEGSANLLNDPKLFCVNKCTLGGDCYGLDLGFGSENPPQTSDTASPEGSGQTLNCTREFHMLAITILALIFLIWN</sequence>
<evidence type="ECO:0000259" key="2">
    <source>
        <dbReference type="SMART" id="SM00181"/>
    </source>
</evidence>
<reference evidence="3 4" key="1">
    <citation type="submission" date="2024-08" db="EMBL/GenBank/DDBJ databases">
        <title>Insights into the chromosomal genome structure of Flemingia macrophylla.</title>
        <authorList>
            <person name="Ding Y."/>
            <person name="Zhao Y."/>
            <person name="Bi W."/>
            <person name="Wu M."/>
            <person name="Zhao G."/>
            <person name="Gong Y."/>
            <person name="Li W."/>
            <person name="Zhang P."/>
        </authorList>
    </citation>
    <scope>NUCLEOTIDE SEQUENCE [LARGE SCALE GENOMIC DNA]</scope>
    <source>
        <strain evidence="3">DYQJB</strain>
        <tissue evidence="3">Leaf</tissue>
    </source>
</reference>
<dbReference type="SMART" id="SM00181">
    <property type="entry name" value="EGF"/>
    <property type="match status" value="2"/>
</dbReference>
<keyword evidence="1" id="KW-0732">Signal</keyword>
<evidence type="ECO:0000256" key="1">
    <source>
        <dbReference type="SAM" id="SignalP"/>
    </source>
</evidence>
<accession>A0ABD1MQM1</accession>
<comment type="caution">
    <text evidence="3">The sequence shown here is derived from an EMBL/GenBank/DDBJ whole genome shotgun (WGS) entry which is preliminary data.</text>
</comment>
<gene>
    <name evidence="3" type="ORF">Fmac_012552</name>
</gene>
<dbReference type="PANTHER" id="PTHR33881">
    <property type="entry name" value="NEUROGENIC LOCUS NOTCH-LIKE PROTEIN"/>
    <property type="match status" value="1"/>
</dbReference>
<keyword evidence="4" id="KW-1185">Reference proteome</keyword>
<dbReference type="InterPro" id="IPR000742">
    <property type="entry name" value="EGF"/>
</dbReference>